<dbReference type="RefSeq" id="WP_137277561.1">
    <property type="nucleotide sequence ID" value="NZ_QKNX01000009.1"/>
</dbReference>
<dbReference type="InterPro" id="IPR050595">
    <property type="entry name" value="Bact_response_regulator"/>
</dbReference>
<dbReference type="EMBL" id="QKNX01000009">
    <property type="protein sequence ID" value="TKR24444.1"/>
    <property type="molecule type" value="Genomic_DNA"/>
</dbReference>
<comment type="caution">
    <text evidence="5">The sequence shown here is derived from an EMBL/GenBank/DDBJ whole genome shotgun (WGS) entry which is preliminary data.</text>
</comment>
<gene>
    <name evidence="5" type="ORF">DM868_14515</name>
</gene>
<dbReference type="InterPro" id="IPR007381">
    <property type="entry name" value="CheF1/F2"/>
</dbReference>
<keyword evidence="1 3" id="KW-0597">Phosphoprotein</keyword>
<dbReference type="InterPro" id="IPR011006">
    <property type="entry name" value="CheY-like_superfamily"/>
</dbReference>
<dbReference type="Proteomes" id="UP000308037">
    <property type="component" value="Unassembled WGS sequence"/>
</dbReference>
<keyword evidence="2" id="KW-0902">Two-component regulatory system</keyword>
<reference evidence="5 6" key="1">
    <citation type="submission" date="2019-04" db="EMBL/GenBank/DDBJ databases">
        <title>Natronomonas sp. F20-122 a newhaloarchaeon isolated from a saline saltern of Isla Bacuta, Huelva, Spain.</title>
        <authorList>
            <person name="Duran-Viseras A."/>
            <person name="Sanchez-Porro C."/>
            <person name="Ventosa A."/>
        </authorList>
    </citation>
    <scope>NUCLEOTIDE SEQUENCE [LARGE SCALE GENOMIC DNA]</scope>
    <source>
        <strain evidence="5 6">F20-122</strain>
    </source>
</reference>
<feature type="modified residue" description="4-aspartylphosphate" evidence="3">
    <location>
        <position position="275"/>
    </location>
</feature>
<dbReference type="SMART" id="SM00448">
    <property type="entry name" value="REC"/>
    <property type="match status" value="1"/>
</dbReference>
<evidence type="ECO:0000313" key="5">
    <source>
        <dbReference type="EMBL" id="TKR24444.1"/>
    </source>
</evidence>
<dbReference type="InterPro" id="IPR001789">
    <property type="entry name" value="Sig_transdc_resp-reg_receiver"/>
</dbReference>
<dbReference type="SUPFAM" id="SSF52172">
    <property type="entry name" value="CheY-like"/>
    <property type="match status" value="1"/>
</dbReference>
<accession>A0A4U5J732</accession>
<protein>
    <submittedName>
        <fullName evidence="5">Response regulator</fullName>
    </submittedName>
</protein>
<organism evidence="5 6">
    <name type="scientific">Natronomonas salsuginis</name>
    <dbReference type="NCBI Taxonomy" id="2217661"/>
    <lineage>
        <taxon>Archaea</taxon>
        <taxon>Methanobacteriati</taxon>
        <taxon>Methanobacteriota</taxon>
        <taxon>Stenosarchaea group</taxon>
        <taxon>Halobacteria</taxon>
        <taxon>Halobacteriales</taxon>
        <taxon>Natronomonadaceae</taxon>
        <taxon>Natronomonas</taxon>
    </lineage>
</organism>
<dbReference type="OrthoDB" id="8127at2157"/>
<name>A0A4U5J732_9EURY</name>
<dbReference type="GO" id="GO:0006935">
    <property type="term" value="P:chemotaxis"/>
    <property type="evidence" value="ECO:0007669"/>
    <property type="project" value="InterPro"/>
</dbReference>
<evidence type="ECO:0000313" key="6">
    <source>
        <dbReference type="Proteomes" id="UP000308037"/>
    </source>
</evidence>
<feature type="domain" description="Response regulatory" evidence="4">
    <location>
        <begin position="223"/>
        <end position="340"/>
    </location>
</feature>
<evidence type="ECO:0000256" key="2">
    <source>
        <dbReference type="ARBA" id="ARBA00023012"/>
    </source>
</evidence>
<proteinExistence type="predicted"/>
<dbReference type="PANTHER" id="PTHR44591">
    <property type="entry name" value="STRESS RESPONSE REGULATOR PROTEIN 1"/>
    <property type="match status" value="1"/>
</dbReference>
<dbReference type="GO" id="GO:0000160">
    <property type="term" value="P:phosphorelay signal transduction system"/>
    <property type="evidence" value="ECO:0007669"/>
    <property type="project" value="UniProtKB-KW"/>
</dbReference>
<evidence type="ECO:0000259" key="4">
    <source>
        <dbReference type="PROSITE" id="PS50110"/>
    </source>
</evidence>
<keyword evidence="6" id="KW-1185">Reference proteome</keyword>
<dbReference type="Pfam" id="PF04283">
    <property type="entry name" value="CheF-arch"/>
    <property type="match status" value="1"/>
</dbReference>
<evidence type="ECO:0000256" key="3">
    <source>
        <dbReference type="PROSITE-ProRule" id="PRU00169"/>
    </source>
</evidence>
<dbReference type="AlphaFoldDB" id="A0A4U5J732"/>
<dbReference type="Gene3D" id="3.40.50.2300">
    <property type="match status" value="1"/>
</dbReference>
<dbReference type="PROSITE" id="PS50110">
    <property type="entry name" value="RESPONSE_REGULATORY"/>
    <property type="match status" value="1"/>
</dbReference>
<evidence type="ECO:0000256" key="1">
    <source>
        <dbReference type="ARBA" id="ARBA00022553"/>
    </source>
</evidence>
<dbReference type="PANTHER" id="PTHR44591:SF14">
    <property type="entry name" value="PROTEIN PILG"/>
    <property type="match status" value="1"/>
</dbReference>
<dbReference type="Pfam" id="PF00072">
    <property type="entry name" value="Response_reg"/>
    <property type="match status" value="1"/>
</dbReference>
<sequence>MPTRVVCDFTADVTLDGVGSDDPRTMRVLVGDDRIVLGADDVKRTIDLDDVFDVVRDVSRGATPNADETVSIAIRTGEATEVASISARADELVRFQGALYRQALGGTLCVIEHESGDDAVDLPTHRFRLGVTASRIRFVDKNDPETELTIARDRILEFRALSGTDDDRRPAVLLVSDGDDGLAKTVVRLPSSRHLNLFGRYLKSELRLSGSPTDSHERSESIDLLLVDDDPQDLHAAEMFLKRRPEPFSIEMAAGGEAGLEHLETDDAIDCVVSDFRMPGMDGIEFLRAVRDRHPKLPFILYTGKGSEEVAKRAILDDVTDYVEKDVGTDQYDVLAERIDKAIRQPTGRRR</sequence>